<feature type="compositionally biased region" description="Basic and acidic residues" evidence="6">
    <location>
        <begin position="975"/>
        <end position="990"/>
    </location>
</feature>
<name>A0ABD6EH52_9BILA</name>
<evidence type="ECO:0000256" key="6">
    <source>
        <dbReference type="SAM" id="MobiDB-lite"/>
    </source>
</evidence>
<feature type="region of interest" description="Disordered" evidence="6">
    <location>
        <begin position="771"/>
        <end position="1041"/>
    </location>
</feature>
<feature type="compositionally biased region" description="Low complexity" evidence="6">
    <location>
        <begin position="946"/>
        <end position="960"/>
    </location>
</feature>
<gene>
    <name evidence="8" type="ORF">AB6A40_006013</name>
</gene>
<dbReference type="GO" id="GO:0005737">
    <property type="term" value="C:cytoplasm"/>
    <property type="evidence" value="ECO:0007669"/>
    <property type="project" value="UniProtKB-SubCell"/>
</dbReference>
<dbReference type="GO" id="GO:0003723">
    <property type="term" value="F:RNA binding"/>
    <property type="evidence" value="ECO:0007669"/>
    <property type="project" value="UniProtKB-KW"/>
</dbReference>
<reference evidence="8 9" key="1">
    <citation type="submission" date="2024-08" db="EMBL/GenBank/DDBJ databases">
        <title>Gnathostoma spinigerum genome.</title>
        <authorList>
            <person name="Gonzalez-Bertolin B."/>
            <person name="Monzon S."/>
            <person name="Zaballos A."/>
            <person name="Jimenez P."/>
            <person name="Dekumyoy P."/>
            <person name="Varona S."/>
            <person name="Cuesta I."/>
            <person name="Sumanam S."/>
            <person name="Adisakwattana P."/>
            <person name="Gasser R.B."/>
            <person name="Hernandez-Gonzalez A."/>
            <person name="Young N.D."/>
            <person name="Perteguer M.J."/>
        </authorList>
    </citation>
    <scope>NUCLEOTIDE SEQUENCE [LARGE SCALE GENOMIC DNA]</scope>
    <source>
        <strain evidence="8">AL3</strain>
        <tissue evidence="8">Liver</tissue>
    </source>
</reference>
<dbReference type="PANTHER" id="PTHR14005">
    <property type="entry name" value="EUKARYOTIC TRANSLATION INITIATION FACTOR 3, THETA SUBUNIT"/>
    <property type="match status" value="1"/>
</dbReference>
<evidence type="ECO:0000259" key="7">
    <source>
        <dbReference type="PROSITE" id="PS50250"/>
    </source>
</evidence>
<dbReference type="PROSITE" id="PS50250">
    <property type="entry name" value="PCI"/>
    <property type="match status" value="1"/>
</dbReference>
<dbReference type="Gene3D" id="1.25.40.860">
    <property type="match status" value="1"/>
</dbReference>
<keyword evidence="3" id="KW-0396">Initiation factor</keyword>
<evidence type="ECO:0000256" key="3">
    <source>
        <dbReference type="ARBA" id="ARBA00022540"/>
    </source>
</evidence>
<dbReference type="Gene3D" id="4.10.860.10">
    <property type="entry name" value="UVR domain"/>
    <property type="match status" value="1"/>
</dbReference>
<feature type="compositionally biased region" description="Basic and acidic residues" evidence="6">
    <location>
        <begin position="771"/>
        <end position="807"/>
    </location>
</feature>
<dbReference type="Pfam" id="PF01399">
    <property type="entry name" value="PCI"/>
    <property type="match status" value="1"/>
</dbReference>
<dbReference type="InterPro" id="IPR027512">
    <property type="entry name" value="EIF3A"/>
</dbReference>
<keyword evidence="2" id="KW-0963">Cytoplasm</keyword>
<sequence>MLKHVELCVLLRKPHMAKDALFHYKSLTQQIAVKSLEVVIQHFLELACQKTEEAQKNSIEAVEEIDDLDQADAPENLLLSAVSGAAAQDRMDRTVLSPWLRFLWDSYRNCIDLLRNNQVVEQLYHRIARQSFEFCLKYQRRTEFRKLCDQLRIHLIQIQKHQHFPHVVKLTSPESLMLMQDTRLIQLDTAIQMELWQEAYRSAEDVHGMMQLSKDKDKRMVKPASYVNYYDKLALVFWKAGNRLYHAAALLQKFIIYKDMKKQFSTEEALDQATRVLLATLSIPDGADNPSDLTRNLDIEEQHLTNMRLLSNLLRLPIAPTRVGILKEIMRLNLPDLACQSARDLYQILECSFAPLRLANRVTAQLEIIKTLGKPEYDQYVDALMGVTATKIIKQVSLIYDTLSMERVRKMIPFYSEMELECFLVDIAKHRYVKAQIDHREKCIKFGAVDATIAGGMDPEVSDGFLGDAAQIGVDGIREHLELMYNRLRTTVKILDAGEMRENALALVKRQAEIYAYHKDTDYERILMRRKKIEMYKETSERLKMEKSQQAKAEAEKKEEQRRAEEMKRLEQENIEKERMRKQAEQEEIERKIRAEKMKKIQATPIYQAIVKDHGEEAFHNMDPDSVLREQRDRMDEQRREQQARLQQQEKKFDHMVRAYHLEEMIARKELSEQYAKEAPIRHENYERLRIQKAVEDHERAVRTYERMQRVKSDALRFLEDIKKSHEIDFTKKMEEWEAKLQAEKKKRLDALHEKRKEERRRQWLKKRETDLAREKEEQEKARRDEQEAARRAMRQAERERHKRPEEESVADTDTNWRHGAAPLGPRQPPLQRTPMDDRMRERDMDREKGRERAAPPISEADTGKWPRGVNVIGPPREMNRERDRERVREPPRISEADTGKWRVGHVVGPHKEASQLSSDERRGEGVTTRQPPVSDSNRPTTGGTSSSQPWRPRRLQQQQADSSPSINGAPSYSQREKDGGPPHLRELEGRGPPSEGKWIKGQTIGPRRTTEPVNQHVRGSFLRGRELHKTADEDTNWRKK</sequence>
<dbReference type="FunFam" id="4.10.860.10:FF:000001">
    <property type="entry name" value="Eukaryotic translation initiation factor 3 subunit A"/>
    <property type="match status" value="1"/>
</dbReference>
<dbReference type="EMBL" id="JBGFUD010004037">
    <property type="protein sequence ID" value="MFH4979304.1"/>
    <property type="molecule type" value="Genomic_DNA"/>
</dbReference>
<dbReference type="PANTHER" id="PTHR14005:SF0">
    <property type="entry name" value="EUKARYOTIC TRANSLATION INITIATION FACTOR 3 SUBUNIT A"/>
    <property type="match status" value="1"/>
</dbReference>
<organism evidence="8 9">
    <name type="scientific">Gnathostoma spinigerum</name>
    <dbReference type="NCBI Taxonomy" id="75299"/>
    <lineage>
        <taxon>Eukaryota</taxon>
        <taxon>Metazoa</taxon>
        <taxon>Ecdysozoa</taxon>
        <taxon>Nematoda</taxon>
        <taxon>Chromadorea</taxon>
        <taxon>Rhabditida</taxon>
        <taxon>Spirurina</taxon>
        <taxon>Gnathostomatomorpha</taxon>
        <taxon>Gnathostomatoidea</taxon>
        <taxon>Gnathostomatidae</taxon>
        <taxon>Gnathostoma</taxon>
    </lineage>
</organism>
<feature type="compositionally biased region" description="Polar residues" evidence="6">
    <location>
        <begin position="928"/>
        <end position="945"/>
    </location>
</feature>
<dbReference type="InterPro" id="IPR000717">
    <property type="entry name" value="PCI_dom"/>
</dbReference>
<accession>A0ABD6EH52</accession>
<feature type="domain" description="PCI" evidence="7">
    <location>
        <begin position="272"/>
        <end position="451"/>
    </location>
</feature>
<comment type="caution">
    <text evidence="8">The sequence shown here is derived from an EMBL/GenBank/DDBJ whole genome shotgun (WGS) entry which is preliminary data.</text>
</comment>
<dbReference type="SMART" id="SM00088">
    <property type="entry name" value="PINT"/>
    <property type="match status" value="1"/>
</dbReference>
<comment type="subcellular location">
    <subcellularLocation>
        <location evidence="1">Cytoplasm</location>
    </subcellularLocation>
</comment>
<evidence type="ECO:0000313" key="9">
    <source>
        <dbReference type="Proteomes" id="UP001608902"/>
    </source>
</evidence>
<proteinExistence type="predicted"/>
<dbReference type="Pfam" id="PF22591">
    <property type="entry name" value="eIF3a_PCI_TPR-like"/>
    <property type="match status" value="1"/>
</dbReference>
<evidence type="ECO:0000256" key="2">
    <source>
        <dbReference type="ARBA" id="ARBA00022490"/>
    </source>
</evidence>
<protein>
    <recommendedName>
        <fullName evidence="7">PCI domain-containing protein</fullName>
    </recommendedName>
</protein>
<feature type="compositionally biased region" description="Basic and acidic residues" evidence="6">
    <location>
        <begin position="878"/>
        <end position="901"/>
    </location>
</feature>
<evidence type="ECO:0000256" key="5">
    <source>
        <dbReference type="ARBA" id="ARBA00022917"/>
    </source>
</evidence>
<keyword evidence="5" id="KW-0648">Protein biosynthesis</keyword>
<dbReference type="AlphaFoldDB" id="A0ABD6EH52"/>
<evidence type="ECO:0000313" key="8">
    <source>
        <dbReference type="EMBL" id="MFH4979304.1"/>
    </source>
</evidence>
<evidence type="ECO:0000256" key="1">
    <source>
        <dbReference type="ARBA" id="ARBA00004496"/>
    </source>
</evidence>
<feature type="compositionally biased region" description="Basic and acidic residues" evidence="6">
    <location>
        <begin position="910"/>
        <end position="925"/>
    </location>
</feature>
<feature type="compositionally biased region" description="Basic and acidic residues" evidence="6">
    <location>
        <begin position="835"/>
        <end position="854"/>
    </location>
</feature>
<feature type="region of interest" description="Disordered" evidence="6">
    <location>
        <begin position="544"/>
        <end position="584"/>
    </location>
</feature>
<evidence type="ECO:0000256" key="4">
    <source>
        <dbReference type="ARBA" id="ARBA00022884"/>
    </source>
</evidence>
<keyword evidence="4" id="KW-0694">RNA-binding</keyword>
<dbReference type="Proteomes" id="UP001608902">
    <property type="component" value="Unassembled WGS sequence"/>
</dbReference>
<keyword evidence="9" id="KW-1185">Reference proteome</keyword>
<dbReference type="InterPro" id="IPR054711">
    <property type="entry name" value="eIF3a_PCI_TPR-like"/>
</dbReference>
<feature type="compositionally biased region" description="Basic and acidic residues" evidence="6">
    <location>
        <begin position="1024"/>
        <end position="1041"/>
    </location>
</feature>
<feature type="compositionally biased region" description="Polar residues" evidence="6">
    <location>
        <begin position="961"/>
        <end position="974"/>
    </location>
</feature>
<dbReference type="GO" id="GO:0003743">
    <property type="term" value="F:translation initiation factor activity"/>
    <property type="evidence" value="ECO:0007669"/>
    <property type="project" value="UniProtKB-KW"/>
</dbReference>